<dbReference type="KEGG" id="spoa:EQM13_10840"/>
<dbReference type="OrthoDB" id="1707618at2"/>
<feature type="domain" description="PRC-barrel" evidence="1">
    <location>
        <begin position="88"/>
        <end position="151"/>
    </location>
</feature>
<dbReference type="InterPro" id="IPR027275">
    <property type="entry name" value="PRC-brl_dom"/>
</dbReference>
<name>A0A410QDI1_9FIRM</name>
<dbReference type="Proteomes" id="UP000287969">
    <property type="component" value="Chromosome"/>
</dbReference>
<evidence type="ECO:0000259" key="1">
    <source>
        <dbReference type="Pfam" id="PF05239"/>
    </source>
</evidence>
<dbReference type="AlphaFoldDB" id="A0A410QDI1"/>
<dbReference type="InterPro" id="IPR011033">
    <property type="entry name" value="PRC_barrel-like_sf"/>
</dbReference>
<accession>A0A410QDI1</accession>
<evidence type="ECO:0000313" key="3">
    <source>
        <dbReference type="Proteomes" id="UP000287969"/>
    </source>
</evidence>
<feature type="domain" description="PRC-barrel" evidence="1">
    <location>
        <begin position="2"/>
        <end position="70"/>
    </location>
</feature>
<dbReference type="SUPFAM" id="SSF50346">
    <property type="entry name" value="PRC-barrel domain"/>
    <property type="match status" value="2"/>
</dbReference>
<dbReference type="RefSeq" id="WP_071139096.1">
    <property type="nucleotide sequence ID" value="NZ_CP035282.1"/>
</dbReference>
<organism evidence="2 3">
    <name type="scientific">Acidilutibacter cellobiosedens</name>
    <dbReference type="NCBI Taxonomy" id="2507161"/>
    <lineage>
        <taxon>Bacteria</taxon>
        <taxon>Bacillati</taxon>
        <taxon>Bacillota</taxon>
        <taxon>Tissierellia</taxon>
        <taxon>Tissierellales</taxon>
        <taxon>Acidilutibacteraceae</taxon>
        <taxon>Acidilutibacter</taxon>
    </lineage>
</organism>
<proteinExistence type="predicted"/>
<keyword evidence="3" id="KW-1185">Reference proteome</keyword>
<sequence>MIRYSQFSILKIVDRDNVPIGTLKNVLCTEDNKYIDSLVIEDGKIFRKKIIIPFEGIEDIGKDSMIINLNRAEKEDYKEKKGIKIDCFIDKEVITEKGEFIGYIKDYIFNKEDGGISGFIITEGVIEDIINGRSFIPLNISHEVKDKNIIVKEEIKDIIDNGKDYYKKLLELEGR</sequence>
<dbReference type="EMBL" id="CP035282">
    <property type="protein sequence ID" value="QAT62045.1"/>
    <property type="molecule type" value="Genomic_DNA"/>
</dbReference>
<dbReference type="Pfam" id="PF05239">
    <property type="entry name" value="PRC"/>
    <property type="match status" value="2"/>
</dbReference>
<gene>
    <name evidence="2" type="ORF">EQM13_10840</name>
</gene>
<dbReference type="Gene3D" id="2.30.30.240">
    <property type="entry name" value="PRC-barrel domain"/>
    <property type="match status" value="2"/>
</dbReference>
<evidence type="ECO:0000313" key="2">
    <source>
        <dbReference type="EMBL" id="QAT62045.1"/>
    </source>
</evidence>
<reference evidence="3" key="1">
    <citation type="submission" date="2019-01" db="EMBL/GenBank/DDBJ databases">
        <title>Draft genomes of a novel of Sporanaerobacter strains.</title>
        <authorList>
            <person name="Ma S."/>
        </authorList>
    </citation>
    <scope>NUCLEOTIDE SEQUENCE [LARGE SCALE GENOMIC DNA]</scope>
    <source>
        <strain evidence="3">NJN-17</strain>
    </source>
</reference>
<protein>
    <recommendedName>
        <fullName evidence="1">PRC-barrel domain-containing protein</fullName>
    </recommendedName>
</protein>